<protein>
    <recommendedName>
        <fullName evidence="5">Bacterial Ig-like domain-containing protein</fullName>
    </recommendedName>
</protein>
<dbReference type="AlphaFoldDB" id="V4P6C7"/>
<comment type="similarity">
    <text evidence="2">Belongs to the glycosyl hydrolase 43 family.</text>
</comment>
<comment type="pathway">
    <text evidence="1">Glycan metabolism; L-arabinan degradation.</text>
</comment>
<feature type="domain" description="Bacterial Ig-like" evidence="5">
    <location>
        <begin position="747"/>
        <end position="787"/>
    </location>
</feature>
<dbReference type="InterPro" id="IPR006710">
    <property type="entry name" value="Glyco_hydro_43"/>
</dbReference>
<dbReference type="Gene3D" id="2.115.10.20">
    <property type="entry name" value="Glycosyl hydrolase domain, family 43"/>
    <property type="match status" value="2"/>
</dbReference>
<reference evidence="6 7" key="1">
    <citation type="journal article" date="2014" name="Nature">
        <title>Sequential evolution of bacterial morphology by co-option of a developmental regulator.</title>
        <authorList>
            <person name="Jiang C."/>
            <person name="Brown P.J."/>
            <person name="Ducret A."/>
            <person name="Brun Y.V."/>
        </authorList>
    </citation>
    <scope>NUCLEOTIDE SEQUENCE [LARGE SCALE GENOMIC DNA]</scope>
    <source>
        <strain evidence="6 7">DSM 16100</strain>
    </source>
</reference>
<dbReference type="InterPro" id="IPR023296">
    <property type="entry name" value="Glyco_hydro_beta-prop_sf"/>
</dbReference>
<dbReference type="EMBL" id="AWGB01000069">
    <property type="protein sequence ID" value="ESQ83626.1"/>
    <property type="molecule type" value="Genomic_DNA"/>
</dbReference>
<dbReference type="PANTHER" id="PTHR43301">
    <property type="entry name" value="ARABINAN ENDO-1,5-ALPHA-L-ARABINOSIDASE"/>
    <property type="match status" value="1"/>
</dbReference>
<evidence type="ECO:0000256" key="2">
    <source>
        <dbReference type="ARBA" id="ARBA00009865"/>
    </source>
</evidence>
<evidence type="ECO:0000256" key="3">
    <source>
        <dbReference type="ARBA" id="ARBA00022801"/>
    </source>
</evidence>
<organism evidence="6 7">
    <name type="scientific">Asticcacaulis benevestitus DSM 16100 = ATCC BAA-896</name>
    <dbReference type="NCBI Taxonomy" id="1121022"/>
    <lineage>
        <taxon>Bacteria</taxon>
        <taxon>Pseudomonadati</taxon>
        <taxon>Pseudomonadota</taxon>
        <taxon>Alphaproteobacteria</taxon>
        <taxon>Caulobacterales</taxon>
        <taxon>Caulobacteraceae</taxon>
        <taxon>Asticcacaulis</taxon>
    </lineage>
</organism>
<dbReference type="eggNOG" id="COG3940">
    <property type="taxonomic scope" value="Bacteria"/>
</dbReference>
<proteinExistence type="inferred from homology"/>
<sequence length="1161" mass="127343">MSIIWRSSDRSTITDTDRGFGKDIIRKGTVKRGLKDKVVRLTAIINVPGEKPVSFPIKVTVLAKPRTSAENEAYMFVYFAGDTPDGEKLRFAVSEGNNALNWQDLNDAQPILESATGTLGLRDPFIMRSAEGDRFFLLATDLSAGRSGWSKATDEGSSYLEIWESTDLINWGQQRHVKVSKPNAGMTWAPEAMYDPTIDAYVVYWTSHMFLDDARTHKDDNGPQILTSITRDFRTFGEPEPWFKASDLPDLLKDKGMIDSSVMKDGEYYYRFTKVTDAKGCPSPDILAQRSKSLRATTESGAWSLVDRCIGRNAGTPEVEGPSAFIANKGDTSGFKYYLWVDHFGGIGYIPLGTNALDAPIKWTYPPNFRLPAHPRHGSVLAITAKERDALLAKWGTKSPEAPQINASEAEAAEIFDAWVVPPVLSSGTPLPAPAGFSVLWTADGAKLIEGALINDQTAPASVKLTGMVRLSDGKTITKCFDLTLLGKDARFLAAYTRSPTSAHEANQPIVARSLHLAIGTAEGDLKPLNDNYGVLFPSGDYVGVDQVSLRGLSNPSLFYFSDGSLGVIANRVDMTGALDPTYASGALVFKSDPKSPADFTELGFLDLRTGDGVVAPKAVWDSAAKRYLVYWRSSTGAAKWTTVADLARTELRGSAFNPENNGRRLRIVSQGNVGVVRTSQLRKISDVLPPPSAANLPDAEAPMGIAISPQLASALENRFGRIVNVGARVAPLTIKRGDIAAIADAKVQLDYSDGSITTRKVDWNPTVLKRLQKARPGNYTVTGTVRQSPYPRIFAYNRADPTIYRYAQDSITRYLFTATDDTDNQNVNSPHLPLRVANSIEALADANGGGNREIDLLNRRVYKDRTLEGRVIAGCYWAPELHEIGGRLTILFAPCFNSKDDQSNEDGLWSTVEAHMMQLREGGDPAKRADWSKPAAVRRANGASLGRTEFGRNISLDMSYFDIKGQGYYIWSQRYITETGNIGDPLTWIAKVDPANPARLTSEPQPLIAPNLSFEENLAEGAFAFFHEGRIYLAYSGSKVGPTYVVGGMWAEEGADLTDINSWRKWKAPLQKSTAMPTGTRDYLTYEQGPGHGSFAEDADGNLTYVYHTWGDGVGGNGRDTRVRRVHWAADGRPVLDMMPEEEVAPKYRQVSIKVTIARR</sequence>
<dbReference type="Proteomes" id="UP000017837">
    <property type="component" value="Unassembled WGS sequence"/>
</dbReference>
<keyword evidence="7" id="KW-1185">Reference proteome</keyword>
<evidence type="ECO:0000259" key="5">
    <source>
        <dbReference type="Pfam" id="PF07532"/>
    </source>
</evidence>
<dbReference type="PATRIC" id="fig|1121022.4.peg.4127"/>
<dbReference type="Pfam" id="PF04616">
    <property type="entry name" value="Glyco_hydro_43"/>
    <property type="match status" value="1"/>
</dbReference>
<dbReference type="SUPFAM" id="SSF75005">
    <property type="entry name" value="Arabinanase/levansucrase/invertase"/>
    <property type="match status" value="2"/>
</dbReference>
<evidence type="ECO:0000313" key="7">
    <source>
        <dbReference type="Proteomes" id="UP000017837"/>
    </source>
</evidence>
<dbReference type="InterPro" id="IPR011081">
    <property type="entry name" value="Big_4"/>
</dbReference>
<dbReference type="Pfam" id="PF07532">
    <property type="entry name" value="Big_4"/>
    <property type="match status" value="1"/>
</dbReference>
<comment type="caution">
    <text evidence="6">The sequence shown here is derived from an EMBL/GenBank/DDBJ whole genome shotgun (WGS) entry which is preliminary data.</text>
</comment>
<dbReference type="PANTHER" id="PTHR43301:SF3">
    <property type="entry name" value="ARABINAN ENDO-1,5-ALPHA-L-ARABINOSIDASE A-RELATED"/>
    <property type="match status" value="1"/>
</dbReference>
<dbReference type="GO" id="GO:0004553">
    <property type="term" value="F:hydrolase activity, hydrolyzing O-glycosyl compounds"/>
    <property type="evidence" value="ECO:0007669"/>
    <property type="project" value="InterPro"/>
</dbReference>
<accession>V4P6C7</accession>
<evidence type="ECO:0000313" key="6">
    <source>
        <dbReference type="EMBL" id="ESQ83626.1"/>
    </source>
</evidence>
<dbReference type="STRING" id="1121022.GCA_000376105_04048"/>
<dbReference type="InterPro" id="IPR050727">
    <property type="entry name" value="GH43_arabinanases"/>
</dbReference>
<keyword evidence="4" id="KW-0326">Glycosidase</keyword>
<dbReference type="CDD" id="cd08983">
    <property type="entry name" value="GH43_Bt3655-like"/>
    <property type="match status" value="1"/>
</dbReference>
<dbReference type="GO" id="GO:0005975">
    <property type="term" value="P:carbohydrate metabolic process"/>
    <property type="evidence" value="ECO:0007669"/>
    <property type="project" value="InterPro"/>
</dbReference>
<keyword evidence="3" id="KW-0378">Hydrolase</keyword>
<evidence type="ECO:0000256" key="1">
    <source>
        <dbReference type="ARBA" id="ARBA00004834"/>
    </source>
</evidence>
<evidence type="ECO:0000256" key="4">
    <source>
        <dbReference type="ARBA" id="ARBA00023295"/>
    </source>
</evidence>
<name>V4P6C7_9CAUL</name>
<gene>
    <name evidence="6" type="ORF">ABENE_20150</name>
</gene>